<gene>
    <name evidence="11" type="primary">cobT</name>
    <name evidence="12" type="ORF">FD145_355</name>
</gene>
<proteinExistence type="inferred from homology"/>
<reference evidence="12 13" key="1">
    <citation type="submission" date="2019-12" db="EMBL/GenBank/DDBJ databases">
        <authorList>
            <person name="Wolfe R."/>
            <person name="Danczak R."/>
            <person name="Wilkins M."/>
        </authorList>
    </citation>
    <scope>NUCLEOTIDE SEQUENCE [LARGE SCALE GENOMIC DNA]</scope>
    <source>
        <strain evidence="12">X2_MaxBin.013</strain>
    </source>
</reference>
<dbReference type="InterPro" id="IPR003200">
    <property type="entry name" value="Nict_dMeBzImd_PRibTrfase"/>
</dbReference>
<dbReference type="AlphaFoldDB" id="A0A833L241"/>
<comment type="catalytic activity">
    <reaction evidence="10 11">
        <text>5,6-dimethylbenzimidazole + nicotinate beta-D-ribonucleotide = alpha-ribazole 5'-phosphate + nicotinate + H(+)</text>
        <dbReference type="Rhea" id="RHEA:11196"/>
        <dbReference type="ChEBI" id="CHEBI:15378"/>
        <dbReference type="ChEBI" id="CHEBI:15890"/>
        <dbReference type="ChEBI" id="CHEBI:32544"/>
        <dbReference type="ChEBI" id="CHEBI:57502"/>
        <dbReference type="ChEBI" id="CHEBI:57918"/>
        <dbReference type="EC" id="2.4.2.21"/>
    </reaction>
</comment>
<dbReference type="EMBL" id="WPAF01000003">
    <property type="protein sequence ID" value="KAF0134974.1"/>
    <property type="molecule type" value="Genomic_DNA"/>
</dbReference>
<sequence length="352" mass="37151">MKKLEAAIKKIEPINTRLLEQTQKKLDNLTKPRGSLGRLEELAKQVVCITGMEEPKIKNKVIITMAGDHGVVKEGISAYPQEVTPQMVYNFLRGGAGINVLARHVGARIKVVDIGVAAGLDPNPELINKKIARGTKNMANGPAMTREEAIKSIEAGIEVVEEELKAGIDIIGTGDMGIGNTTPSSAIAAVITGEEVVRVTGRGTGIDDNKFKNKVKVIEAALQVNNPNPKDGIDVLAKVGGFEIGGIAGVIIASAANHIPIMIDGFISGAAALIAVKLEPKIKDYLIASHCSVEIGHRIILEYMGLKPLFDFNLRLGEGTGAALGISIVEAGVKILTEMATFESAGVSEAIT</sequence>
<evidence type="ECO:0000256" key="1">
    <source>
        <dbReference type="ARBA" id="ARBA00002197"/>
    </source>
</evidence>
<keyword evidence="7 11" id="KW-0328">Glycosyltransferase</keyword>
<dbReference type="Gene3D" id="3.40.50.10210">
    <property type="match status" value="1"/>
</dbReference>
<comment type="function">
    <text evidence="1 11">Catalyzes the synthesis of alpha-ribazole-5'-phosphate from nicotinate mononucleotide (NAMN) and 5,6-dimethylbenzimidazole (DMB).</text>
</comment>
<dbReference type="CDD" id="cd02439">
    <property type="entry name" value="DMB-PRT_CobT"/>
    <property type="match status" value="1"/>
</dbReference>
<dbReference type="SUPFAM" id="SSF52733">
    <property type="entry name" value="Nicotinate mononucleotide:5,6-dimethylbenzimidazole phosphoribosyltransferase (CobT)"/>
    <property type="match status" value="1"/>
</dbReference>
<dbReference type="NCBIfam" id="NF000996">
    <property type="entry name" value="PRK00105.1"/>
    <property type="match status" value="1"/>
</dbReference>
<evidence type="ECO:0000313" key="13">
    <source>
        <dbReference type="Proteomes" id="UP000488506"/>
    </source>
</evidence>
<evidence type="ECO:0000256" key="7">
    <source>
        <dbReference type="ARBA" id="ARBA00022676"/>
    </source>
</evidence>
<evidence type="ECO:0000256" key="6">
    <source>
        <dbReference type="ARBA" id="ARBA00022573"/>
    </source>
</evidence>
<dbReference type="PANTHER" id="PTHR43463:SF1">
    <property type="entry name" value="NICOTINATE-NUCLEOTIDE--DIMETHYLBENZIMIDAZOLE PHOSPHORIBOSYLTRANSFERASE"/>
    <property type="match status" value="1"/>
</dbReference>
<dbReference type="PANTHER" id="PTHR43463">
    <property type="entry name" value="NICOTINATE-NUCLEOTIDE--DIMETHYLBENZIMIDAZOLE PHOSPHORIBOSYLTRANSFERASE"/>
    <property type="match status" value="1"/>
</dbReference>
<name>A0A833L241_UNCSA</name>
<evidence type="ECO:0000256" key="10">
    <source>
        <dbReference type="ARBA" id="ARBA00047340"/>
    </source>
</evidence>
<dbReference type="Pfam" id="PF02277">
    <property type="entry name" value="DBI_PRT"/>
    <property type="match status" value="1"/>
</dbReference>
<dbReference type="GO" id="GO:0009236">
    <property type="term" value="P:cobalamin biosynthetic process"/>
    <property type="evidence" value="ECO:0007669"/>
    <property type="project" value="UniProtKB-UniRule"/>
</dbReference>
<evidence type="ECO:0000313" key="12">
    <source>
        <dbReference type="EMBL" id="KAF0134974.1"/>
    </source>
</evidence>
<comment type="pathway">
    <text evidence="2 11">Nucleoside biosynthesis; alpha-ribazole biosynthesis; alpha-ribazole from 5,6-dimethylbenzimidazole: step 1/2.</text>
</comment>
<evidence type="ECO:0000256" key="11">
    <source>
        <dbReference type="HAMAP-Rule" id="MF_00230"/>
    </source>
</evidence>
<dbReference type="InterPro" id="IPR023195">
    <property type="entry name" value="Nict_dMeBzImd_PRibTrfase_N"/>
</dbReference>
<evidence type="ECO:0000256" key="5">
    <source>
        <dbReference type="ARBA" id="ARBA00015486"/>
    </source>
</evidence>
<dbReference type="InterPro" id="IPR036087">
    <property type="entry name" value="Nict_dMeBzImd_PRibTrfase_sf"/>
</dbReference>
<dbReference type="Gene3D" id="1.10.1610.10">
    <property type="match status" value="1"/>
</dbReference>
<dbReference type="NCBIfam" id="TIGR03160">
    <property type="entry name" value="cobT_DBIPRT"/>
    <property type="match status" value="1"/>
</dbReference>
<dbReference type="FunFam" id="3.40.50.10210:FF:000001">
    <property type="entry name" value="Nicotinate-nucleotide--dimethylbenzimidazole phosphoribosyltransferase"/>
    <property type="match status" value="1"/>
</dbReference>
<comment type="caution">
    <text evidence="12">The sequence shown here is derived from an EMBL/GenBank/DDBJ whole genome shotgun (WGS) entry which is preliminary data.</text>
</comment>
<evidence type="ECO:0000256" key="4">
    <source>
        <dbReference type="ARBA" id="ARBA00011991"/>
    </source>
</evidence>
<dbReference type="Proteomes" id="UP000488506">
    <property type="component" value="Unassembled WGS sequence"/>
</dbReference>
<protein>
    <recommendedName>
        <fullName evidence="5 11">Nicotinate-nucleotide--dimethylbenzimidazole phosphoribosyltransferase</fullName>
        <shortName evidence="11">NN:DBI PRT</shortName>
        <ecNumber evidence="4 11">2.4.2.21</ecNumber>
    </recommendedName>
    <alternativeName>
        <fullName evidence="9 11">N(1)-alpha-phosphoribosyltransferase</fullName>
    </alternativeName>
</protein>
<dbReference type="InterPro" id="IPR017846">
    <property type="entry name" value="Nict_dMeBzImd_PRibTrfase_bact"/>
</dbReference>
<accession>A0A833L241</accession>
<dbReference type="GO" id="GO:0008939">
    <property type="term" value="F:nicotinate-nucleotide-dimethylbenzimidazole phosphoribosyltransferase activity"/>
    <property type="evidence" value="ECO:0007669"/>
    <property type="project" value="UniProtKB-UniRule"/>
</dbReference>
<dbReference type="UniPathway" id="UPA00061">
    <property type="reaction ID" value="UER00516"/>
</dbReference>
<evidence type="ECO:0000256" key="9">
    <source>
        <dbReference type="ARBA" id="ARBA00030686"/>
    </source>
</evidence>
<keyword evidence="8 11" id="KW-0808">Transferase</keyword>
<feature type="active site" description="Proton acceptor" evidence="11">
    <location>
        <position position="318"/>
    </location>
</feature>
<organism evidence="12 13">
    <name type="scientific">Candidatus Saganbacteria bacterium</name>
    <dbReference type="NCBI Taxonomy" id="2575572"/>
    <lineage>
        <taxon>Bacteria</taxon>
        <taxon>Bacillati</taxon>
        <taxon>Saganbacteria</taxon>
    </lineage>
</organism>
<comment type="similarity">
    <text evidence="3 11">Belongs to the CobT family.</text>
</comment>
<evidence type="ECO:0000256" key="2">
    <source>
        <dbReference type="ARBA" id="ARBA00005049"/>
    </source>
</evidence>
<dbReference type="HAMAP" id="MF_00230">
    <property type="entry name" value="CobT"/>
    <property type="match status" value="1"/>
</dbReference>
<evidence type="ECO:0000256" key="3">
    <source>
        <dbReference type="ARBA" id="ARBA00007110"/>
    </source>
</evidence>
<keyword evidence="6 11" id="KW-0169">Cobalamin biosynthesis</keyword>
<dbReference type="EC" id="2.4.2.21" evidence="4 11"/>
<evidence type="ECO:0000256" key="8">
    <source>
        <dbReference type="ARBA" id="ARBA00022679"/>
    </source>
</evidence>